<evidence type="ECO:0000256" key="3">
    <source>
        <dbReference type="ARBA" id="ARBA00022664"/>
    </source>
</evidence>
<keyword evidence="12" id="KW-1185">Reference proteome</keyword>
<feature type="compositionally biased region" description="Polar residues" evidence="9">
    <location>
        <begin position="815"/>
        <end position="827"/>
    </location>
</feature>
<feature type="region of interest" description="Disordered" evidence="9">
    <location>
        <begin position="344"/>
        <end position="375"/>
    </location>
</feature>
<evidence type="ECO:0000256" key="9">
    <source>
        <dbReference type="SAM" id="MobiDB-lite"/>
    </source>
</evidence>
<keyword evidence="7" id="KW-0539">Nucleus</keyword>
<feature type="region of interest" description="Disordered" evidence="9">
    <location>
        <begin position="443"/>
        <end position="468"/>
    </location>
</feature>
<feature type="region of interest" description="Disordered" evidence="9">
    <location>
        <begin position="925"/>
        <end position="944"/>
    </location>
</feature>
<keyword evidence="6" id="KW-0508">mRNA splicing</keyword>
<gene>
    <name evidence="11" type="ORF">ADUPG1_007887</name>
</gene>
<dbReference type="Proteomes" id="UP001057375">
    <property type="component" value="Unassembled WGS sequence"/>
</dbReference>
<dbReference type="InterPro" id="IPR033871">
    <property type="entry name" value="LSm5"/>
</dbReference>
<organism evidence="11 12">
    <name type="scientific">Aduncisulcus paluster</name>
    <dbReference type="NCBI Taxonomy" id="2918883"/>
    <lineage>
        <taxon>Eukaryota</taxon>
        <taxon>Metamonada</taxon>
        <taxon>Carpediemonas-like organisms</taxon>
        <taxon>Aduncisulcus</taxon>
    </lineage>
</organism>
<feature type="compositionally biased region" description="Low complexity" evidence="9">
    <location>
        <begin position="789"/>
        <end position="804"/>
    </location>
</feature>
<dbReference type="Gene3D" id="2.30.30.100">
    <property type="match status" value="1"/>
</dbReference>
<dbReference type="PANTHER" id="PTHR20971">
    <property type="entry name" value="U6 SNRNA-ASSOCIATED PROTEIN"/>
    <property type="match status" value="1"/>
</dbReference>
<feature type="compositionally biased region" description="Basic and acidic residues" evidence="9">
    <location>
        <begin position="344"/>
        <end position="356"/>
    </location>
</feature>
<protein>
    <recommendedName>
        <fullName evidence="10">Sm domain-containing protein</fullName>
    </recommendedName>
</protein>
<feature type="non-terminal residue" evidence="11">
    <location>
        <position position="1430"/>
    </location>
</feature>
<dbReference type="SUPFAM" id="SSF50182">
    <property type="entry name" value="Sm-like ribonucleoproteins"/>
    <property type="match status" value="1"/>
</dbReference>
<dbReference type="Pfam" id="PF01423">
    <property type="entry name" value="LSM"/>
    <property type="match status" value="1"/>
</dbReference>
<feature type="region of interest" description="Disordered" evidence="9">
    <location>
        <begin position="781"/>
        <end position="827"/>
    </location>
</feature>
<evidence type="ECO:0000256" key="4">
    <source>
        <dbReference type="ARBA" id="ARBA00022728"/>
    </source>
</evidence>
<reference evidence="11" key="1">
    <citation type="submission" date="2022-03" db="EMBL/GenBank/DDBJ databases">
        <title>Draft genome sequence of Aduncisulcus paluster, a free-living microaerophilic Fornicata.</title>
        <authorList>
            <person name="Yuyama I."/>
            <person name="Kume K."/>
            <person name="Tamura T."/>
            <person name="Inagaki Y."/>
            <person name="Hashimoto T."/>
        </authorList>
    </citation>
    <scope>NUCLEOTIDE SEQUENCE</scope>
    <source>
        <strain evidence="11">NY0171</strain>
    </source>
</reference>
<sequence length="1430" mass="157217">MKAIKPTEESPLANVQSMMGKKVKIFMRDPETYEGILCGFDDFMNVLLEDATHIKHMPEGARRETKGMKKILLNGFLIKKEAEMLSLFYANFLESRYDNDFESLFKEFVPLILHGNQLIWPAPKVDDGMRVELPPIGKMDKITVDIDKSKNEKIIKLSEEFSIAPQLLLRLIMFTFLSKDESLSEKDAIICILEQYSVESLRSYLYPHVFVLRQNLAETLHSFSVKLIQTGPYEQNLRKQMLSHRSQWQETIVKCANSSLSDSERSLYLKALLNTIIALGTCDQSVLLNVIRISSRFKVFHDELPSPLHVKGLSDSASVVFAIAILCLFPCDSMLDETIAKERADQHDHSRMKSHDEEEEEESSSSESSINGQRKSILEEKEAKVLEERAKAGRSCAIAILTLLSDSSGSLYSSFSSNSTGHMLCNCLRIVSTTCEKNYSVSHRSIGGKRGRSSHSPPSSSSSTDESPISFEDSVHFDLLPFLSLFISSPYIILSLGDGYPANVHSLLTSPVQSLQGEDIEQCTSALSRSIAASMIVLLFKLRSLLPSSASYTASSSASSLSSSSSSSSTCGSAWSTVLFRVIVLSTGSVGSSIDELESLLGRTSSSSSSHTVEEEKEEGPRQQQQSGTHQLGTMIGCTKGLIVSDVLFPAAEYPFGMSCVNRIQHTLQFVMACVQNSSSSLESLYLCIKSLLPELCTVAYPGPSATSEGSDEMSVNVWLSTCMNMCSLLLNIGCRCVEGVKGLSSKSSSYPEHTNRTMDNRTMDGAAIVSSGAFGTPMNPGLIHQQPSSATTRSATRSGSARMSVDDLGPSDRYPSSCSSQPSTDTTDPLRFLSGFHTGVTAFEKYIEVFCSSMSVISSVLDVCSAKRYSSAVTQRFNPQSHSRKHDSGDSLVTPRDISSDILKLTGKMLIMARKELFEKGMRVSETEGRGRTRKRQRERRTTRTFIGGQQHSFTSSSSFKPFSSTVKRSFVSSMSGSTSSSEFDTPDPSLVSVFSLSSLCESSINSVRVIQNAMRNQNLLVSSEESSADIPGLFGSVSRVLCEILIHGIKNTLDLSDSSVLALNLSHLIQTFPSNVPIDYPLSVWTVLDSKHSFSSSYGLSQCVESLFSVVIECDRRIHSESCIELLDIVASEQSLLCINRLCQDELNIIKQSRAALSRKRKEERLSASSSSSSSSCSPPEHTAVDPVVDQRSTTPGVSDIHVGLVTSPGNIYRCLLFFLSNHNCAHLRILSQCCLSPVVRTGILKLFSLIVQYPLNNTCSSSPSTIGVTKMAKDESTVKWKNICSELFPSLVTGFSFSSNQSFFLSSSIYLIESLERVISANSKLSVSRLFPKILSTFEYLSNKQIAALMIPGDDSVLPILHHEQLASCTAQCGTLLVRTIRCEEDVKEVWNACEKVVKGFCKILKKPTLNLKRETLRDTHISSILQ</sequence>
<dbReference type="SMART" id="SM00651">
    <property type="entry name" value="Sm"/>
    <property type="match status" value="1"/>
</dbReference>
<comment type="caution">
    <text evidence="11">The sequence shown here is derived from an EMBL/GenBank/DDBJ whole genome shotgun (WGS) entry which is preliminary data.</text>
</comment>
<accession>A0ABQ5KPY0</accession>
<feature type="compositionally biased region" description="Basic residues" evidence="9">
    <location>
        <begin position="933"/>
        <end position="944"/>
    </location>
</feature>
<dbReference type="EMBL" id="BQXS01010829">
    <property type="protein sequence ID" value="GKT34550.1"/>
    <property type="molecule type" value="Genomic_DNA"/>
</dbReference>
<evidence type="ECO:0000256" key="7">
    <source>
        <dbReference type="ARBA" id="ARBA00023242"/>
    </source>
</evidence>
<dbReference type="PANTHER" id="PTHR20971:SF0">
    <property type="entry name" value="U6 SNRNA-ASSOCIATED SM-LIKE PROTEIN LSM5"/>
    <property type="match status" value="1"/>
</dbReference>
<evidence type="ECO:0000256" key="2">
    <source>
        <dbReference type="ARBA" id="ARBA00006850"/>
    </source>
</evidence>
<evidence type="ECO:0000256" key="8">
    <source>
        <dbReference type="ARBA" id="ARBA00023274"/>
    </source>
</evidence>
<evidence type="ECO:0000313" key="12">
    <source>
        <dbReference type="Proteomes" id="UP001057375"/>
    </source>
</evidence>
<feature type="domain" description="Sm" evidence="10">
    <location>
        <begin position="13"/>
        <end position="80"/>
    </location>
</feature>
<dbReference type="InterPro" id="IPR010920">
    <property type="entry name" value="LSM_dom_sf"/>
</dbReference>
<keyword evidence="3" id="KW-0507">mRNA processing</keyword>
<keyword evidence="5" id="KW-0694">RNA-binding</keyword>
<comment type="similarity">
    <text evidence="2">Belongs to the snRNP Sm proteins family.</text>
</comment>
<evidence type="ECO:0000256" key="1">
    <source>
        <dbReference type="ARBA" id="ARBA00004123"/>
    </source>
</evidence>
<evidence type="ECO:0000256" key="6">
    <source>
        <dbReference type="ARBA" id="ARBA00023187"/>
    </source>
</evidence>
<keyword evidence="4" id="KW-0747">Spliceosome</keyword>
<feature type="region of interest" description="Disordered" evidence="9">
    <location>
        <begin position="601"/>
        <end position="630"/>
    </location>
</feature>
<keyword evidence="8" id="KW-0687">Ribonucleoprotein</keyword>
<dbReference type="InterPro" id="IPR001163">
    <property type="entry name" value="Sm_dom_euk/arc"/>
</dbReference>
<evidence type="ECO:0000259" key="10">
    <source>
        <dbReference type="SMART" id="SM00651"/>
    </source>
</evidence>
<feature type="compositionally biased region" description="Low complexity" evidence="9">
    <location>
        <begin position="601"/>
        <end position="611"/>
    </location>
</feature>
<evidence type="ECO:0000256" key="5">
    <source>
        <dbReference type="ARBA" id="ARBA00022884"/>
    </source>
</evidence>
<evidence type="ECO:0000313" key="11">
    <source>
        <dbReference type="EMBL" id="GKT34550.1"/>
    </source>
</evidence>
<feature type="compositionally biased region" description="Low complexity" evidence="9">
    <location>
        <begin position="1169"/>
        <end position="1180"/>
    </location>
</feature>
<feature type="region of interest" description="Disordered" evidence="9">
    <location>
        <begin position="1163"/>
        <end position="1188"/>
    </location>
</feature>
<feature type="compositionally biased region" description="Low complexity" evidence="9">
    <location>
        <begin position="454"/>
        <end position="468"/>
    </location>
</feature>
<name>A0ABQ5KPY0_9EUKA</name>
<comment type="subcellular location">
    <subcellularLocation>
        <location evidence="1">Nucleus</location>
    </subcellularLocation>
</comment>
<proteinExistence type="inferred from homology"/>